<dbReference type="SMART" id="SM00344">
    <property type="entry name" value="HTH_ASNC"/>
    <property type="match status" value="1"/>
</dbReference>
<dbReference type="Proteomes" id="UP000256710">
    <property type="component" value="Unassembled WGS sequence"/>
</dbReference>
<keyword evidence="3" id="KW-0804">Transcription</keyword>
<keyword evidence="6" id="KW-0614">Plasmid</keyword>
<dbReference type="Pfam" id="PF01037">
    <property type="entry name" value="AsnC_trans_reg"/>
    <property type="match status" value="1"/>
</dbReference>
<geneLocation type="plasmid" evidence="7">
    <name>ii</name>
</geneLocation>
<proteinExistence type="predicted"/>
<sequence length="155" mass="17209">MELDRTDVSILHHLEGNGRITNQELAEAVGLSASACFRRVKLLEERGVIAGYRCVIGAKQVGIAFEALVHVSMRSDIENWHENFVRALNGWAEVVTARIVTGTSNYVLTVRTKDLEHFSHFVIHKLHKEPGVMAINSNIVLETLKSHGSVLELLG</sequence>
<dbReference type="InterPro" id="IPR019887">
    <property type="entry name" value="Tscrpt_reg_AsnC/Lrp_C"/>
</dbReference>
<dbReference type="GO" id="GO:0043200">
    <property type="term" value="P:response to amino acid"/>
    <property type="evidence" value="ECO:0007669"/>
    <property type="project" value="TreeGrafter"/>
</dbReference>
<dbReference type="SUPFAM" id="SSF46785">
    <property type="entry name" value="Winged helix' DNA-binding domain"/>
    <property type="match status" value="1"/>
</dbReference>
<dbReference type="PRINTS" id="PR00033">
    <property type="entry name" value="HTHASNC"/>
</dbReference>
<protein>
    <submittedName>
        <fullName evidence="6">AsnC family transcriptional regulator</fullName>
    </submittedName>
</protein>
<dbReference type="InterPro" id="IPR036390">
    <property type="entry name" value="WH_DNA-bd_sf"/>
</dbReference>
<dbReference type="GO" id="GO:0043565">
    <property type="term" value="F:sequence-specific DNA binding"/>
    <property type="evidence" value="ECO:0007669"/>
    <property type="project" value="InterPro"/>
</dbReference>
<geneLocation type="plasmid" evidence="6">
    <name>II</name>
</geneLocation>
<dbReference type="InterPro" id="IPR011991">
    <property type="entry name" value="ArsR-like_HTH"/>
</dbReference>
<evidence type="ECO:0000256" key="2">
    <source>
        <dbReference type="ARBA" id="ARBA00023125"/>
    </source>
</evidence>
<feature type="domain" description="HTH asnC-type" evidence="4">
    <location>
        <begin position="3"/>
        <end position="64"/>
    </location>
</feature>
<dbReference type="Gene3D" id="3.30.70.920">
    <property type="match status" value="1"/>
</dbReference>
<evidence type="ECO:0000313" key="7">
    <source>
        <dbReference type="Proteomes" id="UP000255168"/>
    </source>
</evidence>
<dbReference type="EMBL" id="LT984807">
    <property type="protein sequence ID" value="SPD59034.1"/>
    <property type="molecule type" value="Genomic_DNA"/>
</dbReference>
<dbReference type="InterPro" id="IPR000485">
    <property type="entry name" value="AsnC-type_HTH_dom"/>
</dbReference>
<keyword evidence="1" id="KW-0805">Transcription regulation</keyword>
<dbReference type="PANTHER" id="PTHR30154">
    <property type="entry name" value="LEUCINE-RESPONSIVE REGULATORY PROTEIN"/>
    <property type="match status" value="1"/>
</dbReference>
<dbReference type="PROSITE" id="PS50956">
    <property type="entry name" value="HTH_ASNC_2"/>
    <property type="match status" value="1"/>
</dbReference>
<keyword evidence="8" id="KW-1185">Reference proteome</keyword>
<dbReference type="AlphaFoldDB" id="A0A375HQ87"/>
<dbReference type="CDD" id="cd00090">
    <property type="entry name" value="HTH_ARSR"/>
    <property type="match status" value="1"/>
</dbReference>
<evidence type="ECO:0000259" key="4">
    <source>
        <dbReference type="PROSITE" id="PS50956"/>
    </source>
</evidence>
<reference evidence="7 8" key="1">
    <citation type="submission" date="2018-01" db="EMBL/GenBank/DDBJ databases">
        <authorList>
            <person name="Clerissi C."/>
        </authorList>
    </citation>
    <scope>NUCLEOTIDE SEQUENCE [LARGE SCALE GENOMIC DNA]</scope>
    <source>
        <strain evidence="5">Cupriavidus taiwanensis STM 6082</strain>
        <strain evidence="6">Cupriavidus taiwanensis STM 6160</strain>
        <plasmid evidence="6">II</plasmid>
        <plasmid evidence="7">ii</plasmid>
    </source>
</reference>
<dbReference type="InterPro" id="IPR019888">
    <property type="entry name" value="Tscrpt_reg_AsnC-like"/>
</dbReference>
<dbReference type="Pfam" id="PF13412">
    <property type="entry name" value="HTH_24"/>
    <property type="match status" value="1"/>
</dbReference>
<dbReference type="InterPro" id="IPR019885">
    <property type="entry name" value="Tscrpt_reg_HTH_AsnC-type_CS"/>
</dbReference>
<evidence type="ECO:0000313" key="6">
    <source>
        <dbReference type="EMBL" id="SPD59034.1"/>
    </source>
</evidence>
<evidence type="ECO:0000256" key="3">
    <source>
        <dbReference type="ARBA" id="ARBA00023163"/>
    </source>
</evidence>
<keyword evidence="2" id="KW-0238">DNA-binding</keyword>
<dbReference type="PANTHER" id="PTHR30154:SF46">
    <property type="entry name" value="TRANSCRIPTIONAL REGULATORY PROTEIN"/>
    <property type="match status" value="1"/>
</dbReference>
<dbReference type="InterPro" id="IPR011008">
    <property type="entry name" value="Dimeric_a/b-barrel"/>
</dbReference>
<dbReference type="PROSITE" id="PS00519">
    <property type="entry name" value="HTH_ASNC_1"/>
    <property type="match status" value="1"/>
</dbReference>
<dbReference type="InterPro" id="IPR036388">
    <property type="entry name" value="WH-like_DNA-bd_sf"/>
</dbReference>
<dbReference type="SUPFAM" id="SSF54909">
    <property type="entry name" value="Dimeric alpha+beta barrel"/>
    <property type="match status" value="1"/>
</dbReference>
<dbReference type="Proteomes" id="UP000255168">
    <property type="component" value="Plasmid II"/>
</dbReference>
<dbReference type="Gene3D" id="1.10.10.10">
    <property type="entry name" value="Winged helix-like DNA-binding domain superfamily/Winged helix DNA-binding domain"/>
    <property type="match status" value="1"/>
</dbReference>
<gene>
    <name evidence="5" type="ORF">CBM2605_B150072</name>
    <name evidence="6" type="ORF">CBM2607_MP10436</name>
</gene>
<evidence type="ECO:0000256" key="1">
    <source>
        <dbReference type="ARBA" id="ARBA00023015"/>
    </source>
</evidence>
<dbReference type="GO" id="GO:0005829">
    <property type="term" value="C:cytosol"/>
    <property type="evidence" value="ECO:0007669"/>
    <property type="project" value="TreeGrafter"/>
</dbReference>
<dbReference type="RefSeq" id="WP_018004159.1">
    <property type="nucleotide sequence ID" value="NZ_AQUR01000072.1"/>
</dbReference>
<evidence type="ECO:0000313" key="5">
    <source>
        <dbReference type="EMBL" id="SOZ39293.1"/>
    </source>
</evidence>
<organism evidence="6 7">
    <name type="scientific">Cupriavidus neocaledonicus</name>
    <dbReference type="NCBI Taxonomy" id="1040979"/>
    <lineage>
        <taxon>Bacteria</taxon>
        <taxon>Pseudomonadati</taxon>
        <taxon>Pseudomonadota</taxon>
        <taxon>Betaproteobacteria</taxon>
        <taxon>Burkholderiales</taxon>
        <taxon>Burkholderiaceae</taxon>
        <taxon>Cupriavidus</taxon>
    </lineage>
</organism>
<accession>A0A375HQ87</accession>
<name>A0A375HQ87_9BURK</name>
<dbReference type="EMBL" id="OFTC01000038">
    <property type="protein sequence ID" value="SOZ39293.1"/>
    <property type="molecule type" value="Genomic_DNA"/>
</dbReference>
<dbReference type="GO" id="GO:0006355">
    <property type="term" value="P:regulation of DNA-templated transcription"/>
    <property type="evidence" value="ECO:0007669"/>
    <property type="project" value="UniProtKB-ARBA"/>
</dbReference>
<evidence type="ECO:0000313" key="8">
    <source>
        <dbReference type="Proteomes" id="UP000256710"/>
    </source>
</evidence>